<dbReference type="GO" id="GO:0016020">
    <property type="term" value="C:membrane"/>
    <property type="evidence" value="ECO:0007669"/>
    <property type="project" value="UniProtKB-SubCell"/>
</dbReference>
<comment type="subcellular location">
    <subcellularLocation>
        <location evidence="1">Membrane</location>
        <topology evidence="1">Multi-pass membrane protein</topology>
    </subcellularLocation>
</comment>
<feature type="transmembrane region" description="Helical" evidence="5">
    <location>
        <begin position="205"/>
        <end position="224"/>
    </location>
</feature>
<keyword evidence="2 5" id="KW-0812">Transmembrane</keyword>
<reference evidence="7" key="1">
    <citation type="journal article" date="2020" name="Plant Cell Physiol.">
        <title>Oxygenic Phototrophs Need zeta-Carotene Isomerase (Z-ISO) for Carotene Synthesis: Functional Analysis in Arthrospira and Euglena.</title>
        <authorList>
            <person name="Sugiyama K."/>
            <person name="Takahashi K."/>
            <person name="Nakazawa K."/>
            <person name="Yamada M."/>
            <person name="Kato S."/>
            <person name="Shinomura T."/>
            <person name="Nagashima Y."/>
            <person name="Suzuki H."/>
            <person name="Ara T."/>
            <person name="Harada J."/>
            <person name="Takaichi S."/>
        </authorList>
    </citation>
    <scope>NUCLEOTIDE SEQUENCE</scope>
    <source>
        <strain evidence="7">Z</strain>
    </source>
</reference>
<dbReference type="PANTHER" id="PTHR35988:SF2">
    <property type="entry name" value="15-CIS-ZETA-CAROTENE ISOMERASE, CHLOROPLASTIC"/>
    <property type="match status" value="1"/>
</dbReference>
<evidence type="ECO:0000256" key="3">
    <source>
        <dbReference type="ARBA" id="ARBA00022989"/>
    </source>
</evidence>
<dbReference type="GO" id="GO:0090471">
    <property type="term" value="F:9,15,9'-tri-cis-zeta-carotene isomerase activity"/>
    <property type="evidence" value="ECO:0007669"/>
    <property type="project" value="TreeGrafter"/>
</dbReference>
<evidence type="ECO:0000256" key="1">
    <source>
        <dbReference type="ARBA" id="ARBA00004141"/>
    </source>
</evidence>
<protein>
    <submittedName>
        <fullName evidence="7">Zeta-carotene isomerase</fullName>
    </submittedName>
</protein>
<evidence type="ECO:0000313" key="7">
    <source>
        <dbReference type="EMBL" id="BBD75421.1"/>
    </source>
</evidence>
<feature type="transmembrane region" description="Helical" evidence="5">
    <location>
        <begin position="162"/>
        <end position="182"/>
    </location>
</feature>
<dbReference type="InterPro" id="IPR009915">
    <property type="entry name" value="NnrU_dom"/>
</dbReference>
<gene>
    <name evidence="7" type="primary">Z-ISO</name>
</gene>
<dbReference type="AlphaFoldDB" id="A0A6F8P139"/>
<feature type="transmembrane region" description="Helical" evidence="5">
    <location>
        <begin position="236"/>
        <end position="257"/>
    </location>
</feature>
<proteinExistence type="evidence at transcript level"/>
<keyword evidence="4 5" id="KW-0472">Membrane</keyword>
<evidence type="ECO:0000256" key="5">
    <source>
        <dbReference type="SAM" id="Phobius"/>
    </source>
</evidence>
<sequence length="434" mass="48010">MPYYSLPPSTSTWKKKIFPVAAATFLIFFGTVLLPITSLSVRNPPPVARPTAIHFDPLHLEEEGPVRAAFDPLNLQDDAEGAGLAPQVRHGSKVLQDEPNPQEAVPWEALVAPLLAVAMVLGLLRLPRWGMAATSGETDPFRTPLGEDAAVFDLQSQRLADWVKFGAVFIAVMGGLFVTWVYPPTGLADEFVRSLEALMGGNSEATMLLILLIFGVAHSGLAGLRTQGEELIGARAYRVLFGLISLPLALVAIVYFMNHRYDGVQLWSFRGVPGVHSFVWITTFISFFFLYPSTFNLLEVAAVDQPKVHLWETGIMRITRHPQMVGQLLWCMAHTLWIGNTFAIVTSAGLMAHHLFGCWHGDRRLAAKYGPAFEEVKARTSVWPFVAILEGRQTLPPDYWREFARAPYLAITIGTVAAYLAHPLMQSSSYSLPW</sequence>
<dbReference type="GO" id="GO:0009507">
    <property type="term" value="C:chloroplast"/>
    <property type="evidence" value="ECO:0007669"/>
    <property type="project" value="TreeGrafter"/>
</dbReference>
<feature type="domain" description="NnrU" evidence="6">
    <location>
        <begin position="207"/>
        <end position="425"/>
    </location>
</feature>
<evidence type="ECO:0000256" key="4">
    <source>
        <dbReference type="ARBA" id="ARBA00023136"/>
    </source>
</evidence>
<feature type="transmembrane region" description="Helical" evidence="5">
    <location>
        <begin position="104"/>
        <end position="124"/>
    </location>
</feature>
<feature type="transmembrane region" description="Helical" evidence="5">
    <location>
        <begin position="277"/>
        <end position="298"/>
    </location>
</feature>
<feature type="transmembrane region" description="Helical" evidence="5">
    <location>
        <begin position="20"/>
        <end position="41"/>
    </location>
</feature>
<name>A0A6F8P139_EUGGR</name>
<keyword evidence="7" id="KW-0413">Isomerase</keyword>
<dbReference type="EMBL" id="LC380019">
    <property type="protein sequence ID" value="BBD75421.1"/>
    <property type="molecule type" value="mRNA"/>
</dbReference>
<dbReference type="PANTHER" id="PTHR35988">
    <property type="entry name" value="15-CIS-ZETA-CAROTENE ISOMERASE, CHLOROPLASTIC"/>
    <property type="match status" value="1"/>
</dbReference>
<dbReference type="Pfam" id="PF07298">
    <property type="entry name" value="NnrU"/>
    <property type="match status" value="1"/>
</dbReference>
<dbReference type="Gene3D" id="1.20.120.1630">
    <property type="match status" value="1"/>
</dbReference>
<accession>A0A6F8P139</accession>
<evidence type="ECO:0000259" key="6">
    <source>
        <dbReference type="Pfam" id="PF07298"/>
    </source>
</evidence>
<keyword evidence="3 5" id="KW-1133">Transmembrane helix</keyword>
<evidence type="ECO:0000256" key="2">
    <source>
        <dbReference type="ARBA" id="ARBA00022692"/>
    </source>
</evidence>
<organism evidence="7">
    <name type="scientific">Euglena gracilis</name>
    <dbReference type="NCBI Taxonomy" id="3039"/>
    <lineage>
        <taxon>Eukaryota</taxon>
        <taxon>Discoba</taxon>
        <taxon>Euglenozoa</taxon>
        <taxon>Euglenida</taxon>
        <taxon>Spirocuta</taxon>
        <taxon>Euglenophyceae</taxon>
        <taxon>Euglenales</taxon>
        <taxon>Euglenaceae</taxon>
        <taxon>Euglena</taxon>
    </lineage>
</organism>